<feature type="compositionally biased region" description="Low complexity" evidence="1">
    <location>
        <begin position="12"/>
        <end position="23"/>
    </location>
</feature>
<evidence type="ECO:0000259" key="2">
    <source>
        <dbReference type="Pfam" id="PF01814"/>
    </source>
</evidence>
<dbReference type="Proteomes" id="UP000199012">
    <property type="component" value="Unassembled WGS sequence"/>
</dbReference>
<keyword evidence="4" id="KW-1185">Reference proteome</keyword>
<evidence type="ECO:0000313" key="3">
    <source>
        <dbReference type="EMBL" id="SFA83729.1"/>
    </source>
</evidence>
<dbReference type="RefSeq" id="WP_203708947.1">
    <property type="nucleotide sequence ID" value="NZ_BONM01000024.1"/>
</dbReference>
<proteinExistence type="predicted"/>
<dbReference type="PANTHER" id="PTHR35585">
    <property type="entry name" value="HHE DOMAIN PROTEIN (AFU_ORTHOLOGUE AFUA_4G00730)"/>
    <property type="match status" value="1"/>
</dbReference>
<protein>
    <submittedName>
        <fullName evidence="3">Hemerythrin superfamily protein</fullName>
    </submittedName>
</protein>
<name>A0A1I0W4N7_9CELL</name>
<feature type="region of interest" description="Disordered" evidence="1">
    <location>
        <begin position="1"/>
        <end position="42"/>
    </location>
</feature>
<reference evidence="3 4" key="1">
    <citation type="submission" date="2016-10" db="EMBL/GenBank/DDBJ databases">
        <authorList>
            <person name="de Groot N.N."/>
        </authorList>
    </citation>
    <scope>NUCLEOTIDE SEQUENCE [LARGE SCALE GENOMIC DNA]</scope>
    <source>
        <strain evidence="3 4">CGMCC 4.6945</strain>
    </source>
</reference>
<dbReference type="EMBL" id="FOKA01000002">
    <property type="protein sequence ID" value="SFA83729.1"/>
    <property type="molecule type" value="Genomic_DNA"/>
</dbReference>
<gene>
    <name evidence="3" type="ORF">SAMN05421867_102186</name>
</gene>
<organism evidence="3 4">
    <name type="scientific">Cellulomonas marina</name>
    <dbReference type="NCBI Taxonomy" id="988821"/>
    <lineage>
        <taxon>Bacteria</taxon>
        <taxon>Bacillati</taxon>
        <taxon>Actinomycetota</taxon>
        <taxon>Actinomycetes</taxon>
        <taxon>Micrococcales</taxon>
        <taxon>Cellulomonadaceae</taxon>
        <taxon>Cellulomonas</taxon>
    </lineage>
</organism>
<accession>A0A1I0W4N7</accession>
<feature type="domain" description="Hemerythrin-like" evidence="2">
    <location>
        <begin position="58"/>
        <end position="171"/>
    </location>
</feature>
<feature type="compositionally biased region" description="Pro residues" evidence="1">
    <location>
        <begin position="28"/>
        <end position="37"/>
    </location>
</feature>
<dbReference type="InterPro" id="IPR012312">
    <property type="entry name" value="Hemerythrin-like"/>
</dbReference>
<sequence length="272" mass="29757">MAGPDPHVGTQSSTTSSMPSSTHVHPHVPVPDVPPPAGTSIGEQSLAALGGRLSVLARQRADHEHLDALLAELDATDGRAQEDVLRRLYRLVFPHAFAEESVLWPVVRRALPDGDAITLDVEREHQEVNELVTRLESLPPGHPERPAVLGRLAAVLREDVRDEEDVLFPRLQSVTDRRELRRLGLLWEVVRRVAPTRAHPLVARRPPGNVLAALPLALVDRARDVVDLLVQRGPRAWAPVLGTAGAGLARLGHLVEHLPPLRRGEDPSTHRG</sequence>
<dbReference type="STRING" id="988821.SAMN05421867_102186"/>
<dbReference type="Gene3D" id="1.20.120.520">
    <property type="entry name" value="nmb1532 protein domain like"/>
    <property type="match status" value="1"/>
</dbReference>
<dbReference type="AlphaFoldDB" id="A0A1I0W4N7"/>
<dbReference type="PANTHER" id="PTHR35585:SF1">
    <property type="entry name" value="HHE DOMAIN PROTEIN (AFU_ORTHOLOGUE AFUA_4G00730)"/>
    <property type="match status" value="1"/>
</dbReference>
<evidence type="ECO:0000256" key="1">
    <source>
        <dbReference type="SAM" id="MobiDB-lite"/>
    </source>
</evidence>
<dbReference type="Pfam" id="PF01814">
    <property type="entry name" value="Hemerythrin"/>
    <property type="match status" value="1"/>
</dbReference>
<evidence type="ECO:0000313" key="4">
    <source>
        <dbReference type="Proteomes" id="UP000199012"/>
    </source>
</evidence>